<dbReference type="Proteomes" id="UP000237846">
    <property type="component" value="Unassembled WGS sequence"/>
</dbReference>
<sequence length="175" mass="18261">MIGAEHPQDPPPAPAEVAAACAAAREGAPGAVAVLVGLLLAGAGDAEVSAAALAALPGLDDRAWHRLDLGFRRELWQPSGRSGGAPEQAGRTRALRLRVHRRDLSPLCLGIAACHPDAFVRGAAVARIIADGPDELLPFLRLRAHDWVPEIRRQARAALLAAGATWPEAPDPTSL</sequence>
<dbReference type="RefSeq" id="WP_106242222.1">
    <property type="nucleotide sequence ID" value="NZ_PVZC01000002.1"/>
</dbReference>
<keyword evidence="2" id="KW-1185">Reference proteome</keyword>
<proteinExistence type="predicted"/>
<evidence type="ECO:0000313" key="1">
    <source>
        <dbReference type="EMBL" id="PRY00587.1"/>
    </source>
</evidence>
<name>A0A2T0Q9S0_9ACTN</name>
<dbReference type="AlphaFoldDB" id="A0A2T0Q9S0"/>
<reference evidence="1 2" key="1">
    <citation type="submission" date="2018-03" db="EMBL/GenBank/DDBJ databases">
        <title>Genomic Encyclopedia of Archaeal and Bacterial Type Strains, Phase II (KMG-II): from individual species to whole genera.</title>
        <authorList>
            <person name="Goeker M."/>
        </authorList>
    </citation>
    <scope>NUCLEOTIDE SEQUENCE [LARGE SCALE GENOMIC DNA]</scope>
    <source>
        <strain evidence="1 2">DSM 45601</strain>
    </source>
</reference>
<protein>
    <recommendedName>
        <fullName evidence="3">HEAT repeat protein</fullName>
    </recommendedName>
</protein>
<evidence type="ECO:0008006" key="3">
    <source>
        <dbReference type="Google" id="ProtNLM"/>
    </source>
</evidence>
<comment type="caution">
    <text evidence="1">The sequence shown here is derived from an EMBL/GenBank/DDBJ whole genome shotgun (WGS) entry which is preliminary data.</text>
</comment>
<gene>
    <name evidence="1" type="ORF">CLV72_102218</name>
</gene>
<evidence type="ECO:0000313" key="2">
    <source>
        <dbReference type="Proteomes" id="UP000237846"/>
    </source>
</evidence>
<organism evidence="1 2">
    <name type="scientific">Allonocardiopsis opalescens</name>
    <dbReference type="NCBI Taxonomy" id="1144618"/>
    <lineage>
        <taxon>Bacteria</taxon>
        <taxon>Bacillati</taxon>
        <taxon>Actinomycetota</taxon>
        <taxon>Actinomycetes</taxon>
        <taxon>Streptosporangiales</taxon>
        <taxon>Allonocardiopsis</taxon>
    </lineage>
</organism>
<dbReference type="OrthoDB" id="3374146at2"/>
<accession>A0A2T0Q9S0</accession>
<dbReference type="EMBL" id="PVZC01000002">
    <property type="protein sequence ID" value="PRY00587.1"/>
    <property type="molecule type" value="Genomic_DNA"/>
</dbReference>